<dbReference type="PROSITE" id="PS51257">
    <property type="entry name" value="PROKAR_LIPOPROTEIN"/>
    <property type="match status" value="1"/>
</dbReference>
<feature type="compositionally biased region" description="Acidic residues" evidence="1">
    <location>
        <begin position="47"/>
        <end position="64"/>
    </location>
</feature>
<dbReference type="Pfam" id="PF10646">
    <property type="entry name" value="Germane"/>
    <property type="match status" value="2"/>
</dbReference>
<dbReference type="AlphaFoldDB" id="A0A2A2I8I0"/>
<dbReference type="RefSeq" id="WP_095657484.1">
    <property type="nucleotide sequence ID" value="NZ_NPOA01000025.1"/>
</dbReference>
<reference evidence="3 4" key="1">
    <citation type="submission" date="2017-08" db="EMBL/GenBank/DDBJ databases">
        <title>Virgibacillus indicus sp. nov. and Virgibacillus profoundi sp. nov, two moderately halophilic bacteria isolated from marine sediment by using the Microfluidic Streak Plate.</title>
        <authorList>
            <person name="Xu B."/>
            <person name="Hu B."/>
            <person name="Wang J."/>
            <person name="Zhu Y."/>
            <person name="Huang L."/>
            <person name="Du W."/>
            <person name="Huang Y."/>
        </authorList>
    </citation>
    <scope>NUCLEOTIDE SEQUENCE [LARGE SCALE GENOMIC DNA]</scope>
    <source>
        <strain evidence="3 4">IO3-P3-H5</strain>
    </source>
</reference>
<sequence>MLKRGILLMSSITLSLILTGCFQGEQSLEDMDPPQNAEEVNSLDDAATAEEESEAVDEEAEGETVAETVARELYLIDSNGMVASQTLELPQLESKEVATQVLEYLVKGGPVTPMLPNGFQAVLPEGTEILGLDLEENGTMIVDVSNEFENYEANNEIKILESMTHTLTQFENVNKIELRINGYPQSEMPVNGTPIGKGYSRANGINITDTDTLDLINSTPVTMYYPAEHNENRYYVPVTQYVEGTSDELYGSIVQALVEGPGYNMNVTHVFNSQTMLKNKPTLENGVLEIEFTEEILKDSEQAVIADEVMETLVRTLTQQQSVEAVNVKVENVDQIVNESGEAYTEPVNIQVYTPTEKL</sequence>
<protein>
    <submittedName>
        <fullName evidence="3">Spore gernimation protein</fullName>
    </submittedName>
</protein>
<gene>
    <name evidence="3" type="ORF">CIL05_20915</name>
</gene>
<evidence type="ECO:0000313" key="3">
    <source>
        <dbReference type="EMBL" id="PAV27626.1"/>
    </source>
</evidence>
<evidence type="ECO:0000313" key="4">
    <source>
        <dbReference type="Proteomes" id="UP000218887"/>
    </source>
</evidence>
<organism evidence="3 4">
    <name type="scientific">Virgibacillus profundi</name>
    <dbReference type="NCBI Taxonomy" id="2024555"/>
    <lineage>
        <taxon>Bacteria</taxon>
        <taxon>Bacillati</taxon>
        <taxon>Bacillota</taxon>
        <taxon>Bacilli</taxon>
        <taxon>Bacillales</taxon>
        <taxon>Bacillaceae</taxon>
        <taxon>Virgibacillus</taxon>
    </lineage>
</organism>
<comment type="caution">
    <text evidence="3">The sequence shown here is derived from an EMBL/GenBank/DDBJ whole genome shotgun (WGS) entry which is preliminary data.</text>
</comment>
<proteinExistence type="predicted"/>
<keyword evidence="4" id="KW-1185">Reference proteome</keyword>
<feature type="region of interest" description="Disordered" evidence="1">
    <location>
        <begin position="27"/>
        <end position="64"/>
    </location>
</feature>
<dbReference type="Proteomes" id="UP000218887">
    <property type="component" value="Unassembled WGS sequence"/>
</dbReference>
<accession>A0A2A2I8I0</accession>
<evidence type="ECO:0000259" key="2">
    <source>
        <dbReference type="SMART" id="SM00909"/>
    </source>
</evidence>
<dbReference type="InterPro" id="IPR019606">
    <property type="entry name" value="GerMN"/>
</dbReference>
<name>A0A2A2I8I0_9BACI</name>
<feature type="domain" description="GerMN" evidence="2">
    <location>
        <begin position="250"/>
        <end position="339"/>
    </location>
</feature>
<feature type="domain" description="GerMN" evidence="2">
    <location>
        <begin position="98"/>
        <end position="189"/>
    </location>
</feature>
<evidence type="ECO:0000256" key="1">
    <source>
        <dbReference type="SAM" id="MobiDB-lite"/>
    </source>
</evidence>
<dbReference type="OrthoDB" id="1715058at2"/>
<dbReference type="EMBL" id="NPOA01000025">
    <property type="protein sequence ID" value="PAV27626.1"/>
    <property type="molecule type" value="Genomic_DNA"/>
</dbReference>
<dbReference type="SMART" id="SM00909">
    <property type="entry name" value="Germane"/>
    <property type="match status" value="2"/>
</dbReference>